<feature type="compositionally biased region" description="Low complexity" evidence="1">
    <location>
        <begin position="74"/>
        <end position="83"/>
    </location>
</feature>
<accession>A0A4C1TQR3</accession>
<proteinExistence type="predicted"/>
<reference evidence="2 3" key="1">
    <citation type="journal article" date="2019" name="Commun. Biol.">
        <title>The bagworm genome reveals a unique fibroin gene that provides high tensile strength.</title>
        <authorList>
            <person name="Kono N."/>
            <person name="Nakamura H."/>
            <person name="Ohtoshi R."/>
            <person name="Tomita M."/>
            <person name="Numata K."/>
            <person name="Arakawa K."/>
        </authorList>
    </citation>
    <scope>NUCLEOTIDE SEQUENCE [LARGE SCALE GENOMIC DNA]</scope>
</reference>
<dbReference type="Proteomes" id="UP000299102">
    <property type="component" value="Unassembled WGS sequence"/>
</dbReference>
<dbReference type="AlphaFoldDB" id="A0A4C1TQR3"/>
<comment type="caution">
    <text evidence="2">The sequence shown here is derived from an EMBL/GenBank/DDBJ whole genome shotgun (WGS) entry which is preliminary data.</text>
</comment>
<protein>
    <submittedName>
        <fullName evidence="2">Uncharacterized protein</fullName>
    </submittedName>
</protein>
<sequence length="186" mass="21246">MSFTTTKPHGACYAQFSDRTFRFEPKLPCIRATSVPDSAHHSPDVRHRRPGPLIIPPGHRTYAREVTERPTPPQRTTQNTSSQKLESDSLRELDLHEMNSRMGIITIWIRRGRIPDEKTSGHEATNKSSVPHLYPQKKCGRSANECPYVKSVYHFGPHRKKSVFRAGFGRDPKCGLTQRGKSRHYT</sequence>
<dbReference type="EMBL" id="BGZK01000078">
    <property type="protein sequence ID" value="GBP16323.1"/>
    <property type="molecule type" value="Genomic_DNA"/>
</dbReference>
<keyword evidence="3" id="KW-1185">Reference proteome</keyword>
<evidence type="ECO:0000313" key="3">
    <source>
        <dbReference type="Proteomes" id="UP000299102"/>
    </source>
</evidence>
<name>A0A4C1TQR3_EUMVA</name>
<evidence type="ECO:0000313" key="2">
    <source>
        <dbReference type="EMBL" id="GBP16323.1"/>
    </source>
</evidence>
<evidence type="ECO:0000256" key="1">
    <source>
        <dbReference type="SAM" id="MobiDB-lite"/>
    </source>
</evidence>
<feature type="region of interest" description="Disordered" evidence="1">
    <location>
        <begin position="34"/>
        <end position="90"/>
    </location>
</feature>
<organism evidence="2 3">
    <name type="scientific">Eumeta variegata</name>
    <name type="common">Bagworm moth</name>
    <name type="synonym">Eumeta japonica</name>
    <dbReference type="NCBI Taxonomy" id="151549"/>
    <lineage>
        <taxon>Eukaryota</taxon>
        <taxon>Metazoa</taxon>
        <taxon>Ecdysozoa</taxon>
        <taxon>Arthropoda</taxon>
        <taxon>Hexapoda</taxon>
        <taxon>Insecta</taxon>
        <taxon>Pterygota</taxon>
        <taxon>Neoptera</taxon>
        <taxon>Endopterygota</taxon>
        <taxon>Lepidoptera</taxon>
        <taxon>Glossata</taxon>
        <taxon>Ditrysia</taxon>
        <taxon>Tineoidea</taxon>
        <taxon>Psychidae</taxon>
        <taxon>Oiketicinae</taxon>
        <taxon>Eumeta</taxon>
    </lineage>
</organism>
<gene>
    <name evidence="2" type="ORF">EVAR_93684_1</name>
</gene>